<evidence type="ECO:0008006" key="5">
    <source>
        <dbReference type="Google" id="ProtNLM"/>
    </source>
</evidence>
<proteinExistence type="predicted"/>
<protein>
    <recommendedName>
        <fullName evidence="5">Outer membrane beta-barrel protein</fullName>
    </recommendedName>
</protein>
<accession>A0A0P6VM07</accession>
<reference evidence="3 4" key="2">
    <citation type="submission" date="2015-10" db="EMBL/GenBank/DDBJ databases">
        <title>Draft Genome Sequence of Prosthecomicrobium hirschii ATCC 27832.</title>
        <authorList>
            <person name="Daniel J."/>
            <person name="Givan S.A."/>
            <person name="Brun Y.V."/>
            <person name="Brown P.J."/>
        </authorList>
    </citation>
    <scope>NUCLEOTIDE SEQUENCE [LARGE SCALE GENOMIC DNA]</scope>
    <source>
        <strain evidence="3 4">16</strain>
    </source>
</reference>
<reference evidence="3 4" key="1">
    <citation type="submission" date="2015-09" db="EMBL/GenBank/DDBJ databases">
        <authorList>
            <person name="Jackson K.R."/>
            <person name="Lunt B.L."/>
            <person name="Fisher J.N.B."/>
            <person name="Gardner A.V."/>
            <person name="Bailey M.E."/>
            <person name="Deus L.M."/>
            <person name="Earl A.S."/>
            <person name="Gibby P.D."/>
            <person name="Hartmann K.A."/>
            <person name="Liu J.E."/>
            <person name="Manci A.M."/>
            <person name="Nielsen D.A."/>
            <person name="Solomon M.B."/>
            <person name="Breakwell D.P."/>
            <person name="Burnett S.H."/>
            <person name="Grose J.H."/>
        </authorList>
    </citation>
    <scope>NUCLEOTIDE SEQUENCE [LARGE SCALE GENOMIC DNA]</scope>
    <source>
        <strain evidence="3 4">16</strain>
    </source>
</reference>
<comment type="caution">
    <text evidence="3">The sequence shown here is derived from an EMBL/GenBank/DDBJ whole genome shotgun (WGS) entry which is preliminary data.</text>
</comment>
<feature type="compositionally biased region" description="Low complexity" evidence="1">
    <location>
        <begin position="200"/>
        <end position="215"/>
    </location>
</feature>
<organism evidence="3 4">
    <name type="scientific">Prosthecodimorpha hirschii</name>
    <dbReference type="NCBI Taxonomy" id="665126"/>
    <lineage>
        <taxon>Bacteria</taxon>
        <taxon>Pseudomonadati</taxon>
        <taxon>Pseudomonadota</taxon>
        <taxon>Alphaproteobacteria</taxon>
        <taxon>Hyphomicrobiales</taxon>
        <taxon>Ancalomicrobiaceae</taxon>
        <taxon>Prosthecodimorpha</taxon>
    </lineage>
</organism>
<dbReference type="AlphaFoldDB" id="A0A0P6VM07"/>
<feature type="compositionally biased region" description="Low complexity" evidence="1">
    <location>
        <begin position="65"/>
        <end position="80"/>
    </location>
</feature>
<dbReference type="RefSeq" id="WP_054358453.1">
    <property type="nucleotide sequence ID" value="NZ_LJYW01000001.1"/>
</dbReference>
<feature type="compositionally biased region" description="Pro residues" evidence="1">
    <location>
        <begin position="216"/>
        <end position="225"/>
    </location>
</feature>
<dbReference type="InterPro" id="IPR018759">
    <property type="entry name" value="BBP2_2"/>
</dbReference>
<feature type="signal peptide" evidence="2">
    <location>
        <begin position="1"/>
        <end position="21"/>
    </location>
</feature>
<evidence type="ECO:0000313" key="3">
    <source>
        <dbReference type="EMBL" id="KPL52290.1"/>
    </source>
</evidence>
<evidence type="ECO:0000313" key="4">
    <source>
        <dbReference type="Proteomes" id="UP000048984"/>
    </source>
</evidence>
<dbReference type="STRING" id="665126.ABB55_08640"/>
<feature type="region of interest" description="Disordered" evidence="1">
    <location>
        <begin position="21"/>
        <end position="119"/>
    </location>
</feature>
<name>A0A0P6VM07_9HYPH</name>
<feature type="chain" id="PRO_5006131627" description="Outer membrane beta-barrel protein" evidence="2">
    <location>
        <begin position="22"/>
        <end position="615"/>
    </location>
</feature>
<evidence type="ECO:0000256" key="2">
    <source>
        <dbReference type="SAM" id="SignalP"/>
    </source>
</evidence>
<dbReference type="Pfam" id="PF10082">
    <property type="entry name" value="BBP2_2"/>
    <property type="match status" value="1"/>
</dbReference>
<feature type="region of interest" description="Disordered" evidence="1">
    <location>
        <begin position="164"/>
        <end position="248"/>
    </location>
</feature>
<dbReference type="Proteomes" id="UP000048984">
    <property type="component" value="Unassembled WGS sequence"/>
</dbReference>
<keyword evidence="4" id="KW-1185">Reference proteome</keyword>
<evidence type="ECO:0000256" key="1">
    <source>
        <dbReference type="SAM" id="MobiDB-lite"/>
    </source>
</evidence>
<keyword evidence="2" id="KW-0732">Signal</keyword>
<sequence>MLRRSVPVIWLLVGAAGSAAAQGAPPLRGSDGALPPGLQQLRSDTDPVAARTPAAGRPRGRESTAPAARRAPLGGANPPASTIDWLGPPIDPPGLVPADPLSADPLSAGPGAPGPTDARLAAPAARGVTLAPISGAGAYPAAAVPGSTRIDAAGPNATAANLAGAPLAGSSPSGVAGPAAQRGRDGRPAPTARSGDRRALTTGALRPATPARATEPAPPADPVPPGLRRTDEDPLADTDEPYAQQGFRAGGFLLRPALEIGLGRTSNAAASTTGRPGSVLSFAPELRAASDWSRHALEFDLRGSYLAYPADRSLDQPSATLKAAGRVDLADGMRLDLKAGYAVSRQSSGSAENPSGTAVPSTATTVTGSAGFTRDAGLIFLTLRTDLESTRYSGGTLQGGGPIADAASRDNDRVIGALRTGFHLSPAVTPYVEVQASRRSYGEPAAAKLRDTDGRAVKTGAELDFGPLLRGDLSVGWASESPAGPKLGDLTGATFDGSLIWSPTRLTRVTLTAKTAFEPTTLAGSPGSIARTVGVTVNQQFGRQMAAEAGLSATDRRYQGLPLEERSTTAKAGLTWSFNPNVQAFLRTQYDRFHSTTAGADYDVGTVTIGLRLQK</sequence>
<dbReference type="EMBL" id="LJYW01000001">
    <property type="protein sequence ID" value="KPL52290.1"/>
    <property type="molecule type" value="Genomic_DNA"/>
</dbReference>
<gene>
    <name evidence="3" type="ORF">ABB55_08640</name>
</gene>